<evidence type="ECO:0000256" key="2">
    <source>
        <dbReference type="ARBA" id="ARBA00022942"/>
    </source>
</evidence>
<dbReference type="GO" id="GO:0005634">
    <property type="term" value="C:nucleus"/>
    <property type="evidence" value="ECO:0007669"/>
    <property type="project" value="TreeGrafter"/>
</dbReference>
<dbReference type="SMART" id="SM00088">
    <property type="entry name" value="PINT"/>
    <property type="match status" value="1"/>
</dbReference>
<dbReference type="Proteomes" id="UP000001876">
    <property type="component" value="Unassembled WGS sequence"/>
</dbReference>
<dbReference type="PROSITE" id="PS50250">
    <property type="entry name" value="PCI"/>
    <property type="match status" value="1"/>
</dbReference>
<evidence type="ECO:0000256" key="1">
    <source>
        <dbReference type="ARBA" id="ARBA00006207"/>
    </source>
</evidence>
<dbReference type="InterPro" id="IPR054179">
    <property type="entry name" value="PSD13_N"/>
</dbReference>
<dbReference type="GO" id="GO:0008541">
    <property type="term" value="C:proteasome regulatory particle, lid subcomplex"/>
    <property type="evidence" value="ECO:0007669"/>
    <property type="project" value="TreeGrafter"/>
</dbReference>
<gene>
    <name evidence="4" type="ORF">MICPUCDRAFT_44969</name>
</gene>
<dbReference type="GO" id="GO:0006511">
    <property type="term" value="P:ubiquitin-dependent protein catabolic process"/>
    <property type="evidence" value="ECO:0007669"/>
    <property type="project" value="TreeGrafter"/>
</dbReference>
<keyword evidence="5" id="KW-1185">Reference proteome</keyword>
<dbReference type="GO" id="GO:0005198">
    <property type="term" value="F:structural molecule activity"/>
    <property type="evidence" value="ECO:0007669"/>
    <property type="project" value="TreeGrafter"/>
</dbReference>
<dbReference type="OMA" id="SFEDYWE"/>
<evidence type="ECO:0000313" key="4">
    <source>
        <dbReference type="EMBL" id="EEH52040.1"/>
    </source>
</evidence>
<dbReference type="RefSeq" id="XP_003063667.1">
    <property type="nucleotide sequence ID" value="XM_003063621.1"/>
</dbReference>
<dbReference type="SUPFAM" id="SSF46785">
    <property type="entry name" value="Winged helix' DNA-binding domain"/>
    <property type="match status" value="1"/>
</dbReference>
<feature type="domain" description="PCI" evidence="3">
    <location>
        <begin position="178"/>
        <end position="349"/>
    </location>
</feature>
<dbReference type="PANTHER" id="PTHR10539:SF0">
    <property type="entry name" value="26S PROTEASOME NON-ATPASE REGULATORY SUBUNIT 13"/>
    <property type="match status" value="1"/>
</dbReference>
<dbReference type="InterPro" id="IPR035298">
    <property type="entry name" value="PSMD13"/>
</dbReference>
<evidence type="ECO:0000313" key="5">
    <source>
        <dbReference type="Proteomes" id="UP000001876"/>
    </source>
</evidence>
<dbReference type="InterPro" id="IPR000717">
    <property type="entry name" value="PCI_dom"/>
</dbReference>
<dbReference type="Pfam" id="PF01399">
    <property type="entry name" value="PCI"/>
    <property type="match status" value="1"/>
</dbReference>
<reference evidence="4 5" key="1">
    <citation type="journal article" date="2009" name="Science">
        <title>Green evolution and dynamic adaptations revealed by genomes of the marine picoeukaryotes Micromonas.</title>
        <authorList>
            <person name="Worden A.Z."/>
            <person name="Lee J.H."/>
            <person name="Mock T."/>
            <person name="Rouze P."/>
            <person name="Simmons M.P."/>
            <person name="Aerts A.L."/>
            <person name="Allen A.E."/>
            <person name="Cuvelier M.L."/>
            <person name="Derelle E."/>
            <person name="Everett M.V."/>
            <person name="Foulon E."/>
            <person name="Grimwood J."/>
            <person name="Gundlach H."/>
            <person name="Henrissat B."/>
            <person name="Napoli C."/>
            <person name="McDonald S.M."/>
            <person name="Parker M.S."/>
            <person name="Rombauts S."/>
            <person name="Salamov A."/>
            <person name="Von Dassow P."/>
            <person name="Badger J.H."/>
            <person name="Coutinho P.M."/>
            <person name="Demir E."/>
            <person name="Dubchak I."/>
            <person name="Gentemann C."/>
            <person name="Eikrem W."/>
            <person name="Gready J.E."/>
            <person name="John U."/>
            <person name="Lanier W."/>
            <person name="Lindquist E.A."/>
            <person name="Lucas S."/>
            <person name="Mayer K.F."/>
            <person name="Moreau H."/>
            <person name="Not F."/>
            <person name="Otillar R."/>
            <person name="Panaud O."/>
            <person name="Pangilinan J."/>
            <person name="Paulsen I."/>
            <person name="Piegu B."/>
            <person name="Poliakov A."/>
            <person name="Robbens S."/>
            <person name="Schmutz J."/>
            <person name="Toulza E."/>
            <person name="Wyss T."/>
            <person name="Zelensky A."/>
            <person name="Zhou K."/>
            <person name="Armbrust E.V."/>
            <person name="Bhattacharya D."/>
            <person name="Goodenough U.W."/>
            <person name="Van de Peer Y."/>
            <person name="Grigoriev I.V."/>
        </authorList>
    </citation>
    <scope>NUCLEOTIDE SEQUENCE [LARGE SCALE GENOMIC DNA]</scope>
    <source>
        <strain evidence="4 5">CCMP1545</strain>
    </source>
</reference>
<name>C1N742_MICPC</name>
<comment type="similarity">
    <text evidence="1">Belongs to the proteasome subunit S11 family.</text>
</comment>
<accession>C1N742</accession>
<organism evidence="5">
    <name type="scientific">Micromonas pusilla (strain CCMP1545)</name>
    <name type="common">Picoplanktonic green alga</name>
    <dbReference type="NCBI Taxonomy" id="564608"/>
    <lineage>
        <taxon>Eukaryota</taxon>
        <taxon>Viridiplantae</taxon>
        <taxon>Chlorophyta</taxon>
        <taxon>Mamiellophyceae</taxon>
        <taxon>Mamiellales</taxon>
        <taxon>Mamiellaceae</taxon>
        <taxon>Micromonas</taxon>
    </lineage>
</organism>
<dbReference type="InterPro" id="IPR036390">
    <property type="entry name" value="WH_DNA-bd_sf"/>
</dbReference>
<dbReference type="GeneID" id="9689278"/>
<dbReference type="AlphaFoldDB" id="C1N742"/>
<dbReference type="EMBL" id="GG663749">
    <property type="protein sequence ID" value="EEH52040.1"/>
    <property type="molecule type" value="Genomic_DNA"/>
</dbReference>
<keyword evidence="2" id="KW-0647">Proteasome</keyword>
<dbReference type="eggNOG" id="KOG2908">
    <property type="taxonomic scope" value="Eukaryota"/>
</dbReference>
<dbReference type="Pfam" id="PF22037">
    <property type="entry name" value="PSD13_N"/>
    <property type="match status" value="1"/>
</dbReference>
<dbReference type="GO" id="GO:0005829">
    <property type="term" value="C:cytosol"/>
    <property type="evidence" value="ECO:0007669"/>
    <property type="project" value="TreeGrafter"/>
</dbReference>
<dbReference type="PANTHER" id="PTHR10539">
    <property type="entry name" value="26S PROTEASOME NON-ATPASE REGULATORY SUBUNIT 13"/>
    <property type="match status" value="1"/>
</dbReference>
<dbReference type="OrthoDB" id="1093at2759"/>
<sequence length="389" mass="43215">MSGQVEAYLGSMLSAHADLKDLLEEMKTLYEKRLWHELTLKLEEAVALPKFQTGDLLVNLYHNFITDFEHRISPLKLGHIAVAVSSRYADRLAAAQFMDDVITKIADQKQRGHEEPILYLKMHVALLKVHEGAAADARKMIEEGKAALDALPSVDPSVSAAFHYVNAQYHKSKQHFSEFYRTGMLYLAYVSSDTLPAETRRDLAVDLSLAALLGDDSYDFAELIAHPIMTAIDDTAFAWLKSLVAAFNSGDMAAYDALCVKHAASLNAQPALVANERKLREKITILCLLQILFELPAECREISIADIAARTKLGVDGVEYLLMKALSVRLIEGVIDQVEGKVNVTWVTPRVLLKPQIKELSVRLDGWIEKVKSVGESLQEEIPTLATMA</sequence>
<protein>
    <submittedName>
        <fullName evidence="4">Predicted protein</fullName>
    </submittedName>
</protein>
<proteinExistence type="inferred from homology"/>
<dbReference type="STRING" id="564608.C1N742"/>
<dbReference type="KEGG" id="mpp:MICPUCDRAFT_44969"/>
<evidence type="ECO:0000259" key="3">
    <source>
        <dbReference type="PROSITE" id="PS50250"/>
    </source>
</evidence>